<gene>
    <name evidence="2" type="ORF">PXEA_LOCUS17014</name>
</gene>
<organism evidence="2 3">
    <name type="scientific">Protopolystoma xenopodis</name>
    <dbReference type="NCBI Taxonomy" id="117903"/>
    <lineage>
        <taxon>Eukaryota</taxon>
        <taxon>Metazoa</taxon>
        <taxon>Spiralia</taxon>
        <taxon>Lophotrochozoa</taxon>
        <taxon>Platyhelminthes</taxon>
        <taxon>Monogenea</taxon>
        <taxon>Polyopisthocotylea</taxon>
        <taxon>Polystomatidea</taxon>
        <taxon>Polystomatidae</taxon>
        <taxon>Protopolystoma</taxon>
    </lineage>
</organism>
<name>A0A3S5AGW3_9PLAT</name>
<dbReference type="AlphaFoldDB" id="A0A3S5AGW3"/>
<evidence type="ECO:0000256" key="1">
    <source>
        <dbReference type="SAM" id="Coils"/>
    </source>
</evidence>
<sequence length="114" mass="12869">MAAQRKISQQSKAEMKKNLREIEAQLRPQIETELRIQLEQAEQAKEARLSREHMEALAMVSQLQGQVNQVQSDAAAFQQQAKAAEQSVMQAKVERQRLVEDLEALGAKLKSPES</sequence>
<keyword evidence="1" id="KW-0175">Coiled coil</keyword>
<reference evidence="2" key="1">
    <citation type="submission" date="2018-11" db="EMBL/GenBank/DDBJ databases">
        <authorList>
            <consortium name="Pathogen Informatics"/>
        </authorList>
    </citation>
    <scope>NUCLEOTIDE SEQUENCE</scope>
</reference>
<feature type="coiled-coil region" evidence="1">
    <location>
        <begin position="60"/>
        <end position="108"/>
    </location>
</feature>
<proteinExistence type="predicted"/>
<accession>A0A3S5AGW3</accession>
<dbReference type="Proteomes" id="UP000784294">
    <property type="component" value="Unassembled WGS sequence"/>
</dbReference>
<evidence type="ECO:0000313" key="2">
    <source>
        <dbReference type="EMBL" id="VEL23574.1"/>
    </source>
</evidence>
<comment type="caution">
    <text evidence="2">The sequence shown here is derived from an EMBL/GenBank/DDBJ whole genome shotgun (WGS) entry which is preliminary data.</text>
</comment>
<keyword evidence="3" id="KW-1185">Reference proteome</keyword>
<protein>
    <submittedName>
        <fullName evidence="2">Uncharacterized protein</fullName>
    </submittedName>
</protein>
<evidence type="ECO:0000313" key="3">
    <source>
        <dbReference type="Proteomes" id="UP000784294"/>
    </source>
</evidence>
<dbReference type="EMBL" id="CAAALY010062667">
    <property type="protein sequence ID" value="VEL23574.1"/>
    <property type="molecule type" value="Genomic_DNA"/>
</dbReference>